<organism evidence="1 2">
    <name type="scientific">Aerococcus agrisoli</name>
    <dbReference type="NCBI Taxonomy" id="2487350"/>
    <lineage>
        <taxon>Bacteria</taxon>
        <taxon>Bacillati</taxon>
        <taxon>Bacillota</taxon>
        <taxon>Bacilli</taxon>
        <taxon>Lactobacillales</taxon>
        <taxon>Aerococcaceae</taxon>
        <taxon>Aerococcus</taxon>
    </lineage>
</organism>
<dbReference type="Proteomes" id="UP000273977">
    <property type="component" value="Unassembled WGS sequence"/>
</dbReference>
<accession>A0A3N4GQ56</accession>
<protein>
    <submittedName>
        <fullName evidence="1">Phage head-tail adapter protein</fullName>
    </submittedName>
</protein>
<dbReference type="RefSeq" id="WP_123779146.1">
    <property type="nucleotide sequence ID" value="NZ_RKMG01000002.1"/>
</dbReference>
<keyword evidence="2" id="KW-1185">Reference proteome</keyword>
<reference evidence="1 2" key="1">
    <citation type="submission" date="2018-11" db="EMBL/GenBank/DDBJ databases">
        <title>Aerococcus sp. SJQ22, whole genome shotgun sequence.</title>
        <authorList>
            <person name="Sun L."/>
            <person name="Gao X."/>
            <person name="Chen W."/>
            <person name="Huang K."/>
        </authorList>
    </citation>
    <scope>NUCLEOTIDE SEQUENCE [LARGE SCALE GENOMIC DNA]</scope>
    <source>
        <strain evidence="1 2">SJQ22</strain>
    </source>
</reference>
<sequence length="121" mass="13973">MMNRPYKKPVTDIGELRTPVSFYESKTSGPEPNQTGLTKLFYCYAEVYNPSMKDLEIMHSTSVKQGITIKIRDPLTDYQPQSHHVVIIDDFRYKNMQWNITDIRPDVQNSEFITVLLGADA</sequence>
<evidence type="ECO:0000313" key="2">
    <source>
        <dbReference type="Proteomes" id="UP000273977"/>
    </source>
</evidence>
<gene>
    <name evidence="1" type="ORF">EF384_01125</name>
</gene>
<comment type="caution">
    <text evidence="1">The sequence shown here is derived from an EMBL/GenBank/DDBJ whole genome shotgun (WGS) entry which is preliminary data.</text>
</comment>
<dbReference type="AlphaFoldDB" id="A0A3N4GQ56"/>
<dbReference type="OrthoDB" id="2224466at2"/>
<proteinExistence type="predicted"/>
<evidence type="ECO:0000313" key="1">
    <source>
        <dbReference type="EMBL" id="RPA65043.1"/>
    </source>
</evidence>
<name>A0A3N4GQ56_9LACT</name>
<dbReference type="EMBL" id="RKMG01000002">
    <property type="protein sequence ID" value="RPA65043.1"/>
    <property type="molecule type" value="Genomic_DNA"/>
</dbReference>